<protein>
    <recommendedName>
        <fullName evidence="2">Bacteriophage Mu GpT domain-containing protein</fullName>
    </recommendedName>
</protein>
<feature type="non-terminal residue" evidence="1">
    <location>
        <position position="271"/>
    </location>
</feature>
<evidence type="ECO:0008006" key="2">
    <source>
        <dbReference type="Google" id="ProtNLM"/>
    </source>
</evidence>
<name>X0ULB6_9ZZZZ</name>
<evidence type="ECO:0000313" key="1">
    <source>
        <dbReference type="EMBL" id="GAG06420.1"/>
    </source>
</evidence>
<proteinExistence type="predicted"/>
<accession>X0ULB6</accession>
<organism evidence="1">
    <name type="scientific">marine sediment metagenome</name>
    <dbReference type="NCBI Taxonomy" id="412755"/>
    <lineage>
        <taxon>unclassified sequences</taxon>
        <taxon>metagenomes</taxon>
        <taxon>ecological metagenomes</taxon>
    </lineage>
</organism>
<dbReference type="AlphaFoldDB" id="X0ULB6"/>
<dbReference type="EMBL" id="BARS01020365">
    <property type="protein sequence ID" value="GAG06420.1"/>
    <property type="molecule type" value="Genomic_DNA"/>
</dbReference>
<sequence>MELNTATLEDFVKLADVLWVKGKLSVAQTMRNSGLVMEVPIPKNSGNTREFSEIDVEEYAKTKDEGDQAQRAQVQQGYSKTMTKKRVALDIGITFEMRDENKYPTVTRKLTGLSKQCYNRMDLDLSHRITFAASTTYVDMDGVTVDISTGDALQLAYTAHLLKGSSTNFRNHLANNPRLSKGALEAMERLCVEETYNQFGEKMTMPFDILWTTDDPNTVNTAKEYLQSSADPEAAHSGVKNVYAAKYRHVILPRVATDNVGARNTAKRYFW</sequence>
<comment type="caution">
    <text evidence="1">The sequence shown here is derived from an EMBL/GenBank/DDBJ whole genome shotgun (WGS) entry which is preliminary data.</text>
</comment>
<gene>
    <name evidence="1" type="ORF">S01H1_32848</name>
</gene>
<reference evidence="1" key="1">
    <citation type="journal article" date="2014" name="Front. Microbiol.">
        <title>High frequency of phylogenetically diverse reductive dehalogenase-homologous genes in deep subseafloor sedimentary metagenomes.</title>
        <authorList>
            <person name="Kawai M."/>
            <person name="Futagami T."/>
            <person name="Toyoda A."/>
            <person name="Takaki Y."/>
            <person name="Nishi S."/>
            <person name="Hori S."/>
            <person name="Arai W."/>
            <person name="Tsubouchi T."/>
            <person name="Morono Y."/>
            <person name="Uchiyama I."/>
            <person name="Ito T."/>
            <person name="Fujiyama A."/>
            <person name="Inagaki F."/>
            <person name="Takami H."/>
        </authorList>
    </citation>
    <scope>NUCLEOTIDE SEQUENCE</scope>
    <source>
        <strain evidence="1">Expedition CK06-06</strain>
    </source>
</reference>